<dbReference type="EMBL" id="JAAARO010000019">
    <property type="protein sequence ID" value="KAF5730763.1"/>
    <property type="molecule type" value="Genomic_DNA"/>
</dbReference>
<organism evidence="2 3">
    <name type="scientific">Tripterygium wilfordii</name>
    <name type="common">Thunder God vine</name>
    <dbReference type="NCBI Taxonomy" id="458696"/>
    <lineage>
        <taxon>Eukaryota</taxon>
        <taxon>Viridiplantae</taxon>
        <taxon>Streptophyta</taxon>
        <taxon>Embryophyta</taxon>
        <taxon>Tracheophyta</taxon>
        <taxon>Spermatophyta</taxon>
        <taxon>Magnoliopsida</taxon>
        <taxon>eudicotyledons</taxon>
        <taxon>Gunneridae</taxon>
        <taxon>Pentapetalae</taxon>
        <taxon>rosids</taxon>
        <taxon>fabids</taxon>
        <taxon>Celastrales</taxon>
        <taxon>Celastraceae</taxon>
        <taxon>Tripterygium</taxon>
    </lineage>
</organism>
<comment type="caution">
    <text evidence="2">The sequence shown here is derived from an EMBL/GenBank/DDBJ whole genome shotgun (WGS) entry which is preliminary data.</text>
</comment>
<gene>
    <name evidence="2" type="ORF">HS088_TW19G00359</name>
</gene>
<accession>A0A7J7C9F0</accession>
<proteinExistence type="predicted"/>
<name>A0A7J7C9F0_TRIWF</name>
<protein>
    <submittedName>
        <fullName evidence="2">Uncharacterized protein</fullName>
    </submittedName>
</protein>
<reference evidence="2 3" key="1">
    <citation type="journal article" date="2020" name="Nat. Commun.">
        <title>Genome of Tripterygium wilfordii and identification of cytochrome P450 involved in triptolide biosynthesis.</title>
        <authorList>
            <person name="Tu L."/>
            <person name="Su P."/>
            <person name="Zhang Z."/>
            <person name="Gao L."/>
            <person name="Wang J."/>
            <person name="Hu T."/>
            <person name="Zhou J."/>
            <person name="Zhang Y."/>
            <person name="Zhao Y."/>
            <person name="Liu Y."/>
            <person name="Song Y."/>
            <person name="Tong Y."/>
            <person name="Lu Y."/>
            <person name="Yang J."/>
            <person name="Xu C."/>
            <person name="Jia M."/>
            <person name="Peters R.J."/>
            <person name="Huang L."/>
            <person name="Gao W."/>
        </authorList>
    </citation>
    <scope>NUCLEOTIDE SEQUENCE [LARGE SCALE GENOMIC DNA]</scope>
    <source>
        <strain evidence="3">cv. XIE 37</strain>
        <tissue evidence="2">Leaf</tissue>
    </source>
</reference>
<dbReference type="AlphaFoldDB" id="A0A7J7C9F0"/>
<feature type="region of interest" description="Disordered" evidence="1">
    <location>
        <begin position="1"/>
        <end position="32"/>
    </location>
</feature>
<dbReference type="InParanoid" id="A0A7J7C9F0"/>
<evidence type="ECO:0000313" key="2">
    <source>
        <dbReference type="EMBL" id="KAF5730763.1"/>
    </source>
</evidence>
<evidence type="ECO:0000313" key="3">
    <source>
        <dbReference type="Proteomes" id="UP000593562"/>
    </source>
</evidence>
<sequence>MGGDDYYVNPDFGDFTDEDIFDDEKSSDDEEMEYPEYLGKKRPLLWYNVEVTTVGMPPTYLCHHQP</sequence>
<keyword evidence="3" id="KW-1185">Reference proteome</keyword>
<feature type="compositionally biased region" description="Acidic residues" evidence="1">
    <location>
        <begin position="14"/>
        <end position="32"/>
    </location>
</feature>
<evidence type="ECO:0000256" key="1">
    <source>
        <dbReference type="SAM" id="MobiDB-lite"/>
    </source>
</evidence>
<dbReference type="Proteomes" id="UP000593562">
    <property type="component" value="Unassembled WGS sequence"/>
</dbReference>